<dbReference type="Proteomes" id="UP000238157">
    <property type="component" value="Unassembled WGS sequence"/>
</dbReference>
<comment type="caution">
    <text evidence="1">The sequence shown here is derived from an EMBL/GenBank/DDBJ whole genome shotgun (WGS) entry which is preliminary data.</text>
</comment>
<proteinExistence type="predicted"/>
<keyword evidence="2" id="KW-1185">Reference proteome</keyword>
<accession>A0A2T0WLR3</accession>
<organism evidence="1 2">
    <name type="scientific">Mongoliibacter ruber</name>
    <dbReference type="NCBI Taxonomy" id="1750599"/>
    <lineage>
        <taxon>Bacteria</taxon>
        <taxon>Pseudomonadati</taxon>
        <taxon>Bacteroidota</taxon>
        <taxon>Cytophagia</taxon>
        <taxon>Cytophagales</taxon>
        <taxon>Cyclobacteriaceae</taxon>
        <taxon>Mongoliibacter</taxon>
    </lineage>
</organism>
<dbReference type="EMBL" id="PVTR01000006">
    <property type="protein sequence ID" value="PRY87636.1"/>
    <property type="molecule type" value="Genomic_DNA"/>
</dbReference>
<reference evidence="1 2" key="1">
    <citation type="submission" date="2018-03" db="EMBL/GenBank/DDBJ databases">
        <title>Genomic Encyclopedia of Archaeal and Bacterial Type Strains, Phase II (KMG-II): from individual species to whole genera.</title>
        <authorList>
            <person name="Goeker M."/>
        </authorList>
    </citation>
    <scope>NUCLEOTIDE SEQUENCE [LARGE SCALE GENOMIC DNA]</scope>
    <source>
        <strain evidence="1 2">DSM 27929</strain>
    </source>
</reference>
<sequence length="86" mass="10387">MDSNKDFIKLKSLINEVFGVKDISYDTELNNLKTLSEDNDRFIELFQSEFNINMSSFPYQYRLYRIQYRLRRKQAGIGRIYRDLCS</sequence>
<name>A0A2T0WLR3_9BACT</name>
<gene>
    <name evidence="1" type="ORF">CLW00_106263</name>
</gene>
<dbReference type="AlphaFoldDB" id="A0A2T0WLR3"/>
<evidence type="ECO:0000313" key="2">
    <source>
        <dbReference type="Proteomes" id="UP000238157"/>
    </source>
</evidence>
<protein>
    <submittedName>
        <fullName evidence="1">Uncharacterized protein</fullName>
    </submittedName>
</protein>
<evidence type="ECO:0000313" key="1">
    <source>
        <dbReference type="EMBL" id="PRY87636.1"/>
    </source>
</evidence>